<organism evidence="4 5">
    <name type="scientific">Lactococcus petauri</name>
    <dbReference type="NCBI Taxonomy" id="1940789"/>
    <lineage>
        <taxon>Bacteria</taxon>
        <taxon>Bacillati</taxon>
        <taxon>Bacillota</taxon>
        <taxon>Bacilli</taxon>
        <taxon>Lactobacillales</taxon>
        <taxon>Streptococcaceae</taxon>
        <taxon>Lactococcus</taxon>
    </lineage>
</organism>
<evidence type="ECO:0000313" key="4">
    <source>
        <dbReference type="EMBL" id="OUK04329.1"/>
    </source>
</evidence>
<name>A0A252CD95_9LACT</name>
<sequence length="415" mass="45245">MNMKKKFYQMSPAERLDFLDLKSETRQILEETVLDAALADNLIENQISEFELPMGLAQNFVINGKKFLVPMVTEEPSVIAAASNGAKIAGNFQTVLSERLMRGQIVFYDVDQADHLMQTIEENQAGIFRAAKEAYPSILKRGGGLRQVSSRAFEAEGFVSVDFKVDVKDAMGANIVNAILEGVANLFRTWFPEQKILFSILSNYATESLVKVSCEIPVERLSKGNNGQEVAEKIQAASRFSKIDPYRAATHNKGIMNGINAVVLATGNDTRAVASGIHAYASKEGSYQGLAKWDVKDGLLLGSLELPLPVATVGGAVKVLPKAQAALELLEITEAKELAQVMAAVGLAQNLAALRALVSEGIQQGHMSLQVRALAMTVGAKDEEITILSEKLRREKVMNQAIAEKLLLEIRQNNK</sequence>
<evidence type="ECO:0000313" key="5">
    <source>
        <dbReference type="Proteomes" id="UP000194606"/>
    </source>
</evidence>
<comment type="similarity">
    <text evidence="1 3">Belongs to the HMG-CoA reductase family.</text>
</comment>
<dbReference type="PROSITE" id="PS01192">
    <property type="entry name" value="HMG_COA_REDUCTASE_3"/>
    <property type="match status" value="1"/>
</dbReference>
<keyword evidence="2 3" id="KW-0560">Oxidoreductase</keyword>
<dbReference type="GO" id="GO:0140643">
    <property type="term" value="F:hydroxymethylglutaryl-CoA reductase (NADH) activity"/>
    <property type="evidence" value="ECO:0007669"/>
    <property type="project" value="UniProtKB-EC"/>
</dbReference>
<protein>
    <recommendedName>
        <fullName evidence="3">3-hydroxy-3-methylglutaryl coenzyme A reductase</fullName>
        <shortName evidence="3">HMG-CoA reductase</shortName>
        <ecNumber evidence="3">1.1.1.88</ecNumber>
    </recommendedName>
</protein>
<dbReference type="InterPro" id="IPR002202">
    <property type="entry name" value="HMG_CoA_Rdtase"/>
</dbReference>
<evidence type="ECO:0000256" key="1">
    <source>
        <dbReference type="ARBA" id="ARBA00007661"/>
    </source>
</evidence>
<dbReference type="AlphaFoldDB" id="A0A252CD95"/>
<dbReference type="Gene3D" id="3.90.770.10">
    <property type="entry name" value="3-hydroxy-3-methylglutaryl-coenzyme A Reductase, Chain A, domain 2"/>
    <property type="match status" value="1"/>
</dbReference>
<gene>
    <name evidence="4" type="ORF">BZZ03_07595</name>
</gene>
<reference evidence="4 5" key="1">
    <citation type="submission" date="2017-02" db="EMBL/GenBank/DDBJ databases">
        <authorList>
            <person name="Peterson S.W."/>
        </authorList>
    </citation>
    <scope>NUCLEOTIDE SEQUENCE [LARGE SCALE GENOMIC DNA]</scope>
    <source>
        <strain evidence="4">159469</strain>
    </source>
</reference>
<comment type="catalytic activity">
    <reaction evidence="3">
        <text>(R)-mevalonate + 2 NAD(+) + CoA = (3S)-3-hydroxy-3-methylglutaryl-CoA + 2 NADH + 2 H(+)</text>
        <dbReference type="Rhea" id="RHEA:14833"/>
        <dbReference type="ChEBI" id="CHEBI:15378"/>
        <dbReference type="ChEBI" id="CHEBI:36464"/>
        <dbReference type="ChEBI" id="CHEBI:43074"/>
        <dbReference type="ChEBI" id="CHEBI:57287"/>
        <dbReference type="ChEBI" id="CHEBI:57540"/>
        <dbReference type="ChEBI" id="CHEBI:57945"/>
        <dbReference type="EC" id="1.1.1.88"/>
    </reaction>
</comment>
<dbReference type="GO" id="GO:0004420">
    <property type="term" value="F:hydroxymethylglutaryl-CoA reductase (NADPH) activity"/>
    <property type="evidence" value="ECO:0007669"/>
    <property type="project" value="InterPro"/>
</dbReference>
<accession>A0A252CD95</accession>
<proteinExistence type="inferred from homology"/>
<dbReference type="Gene3D" id="3.30.70.420">
    <property type="entry name" value="Hydroxymethylglutaryl-CoA reductase, class I/II, NAD/NADP-binding domain"/>
    <property type="match status" value="1"/>
</dbReference>
<dbReference type="PANTHER" id="PTHR10572:SF24">
    <property type="entry name" value="3-HYDROXY-3-METHYLGLUTARYL-COENZYME A REDUCTASE"/>
    <property type="match status" value="1"/>
</dbReference>
<dbReference type="NCBIfam" id="TIGR00532">
    <property type="entry name" value="HMG_CoA_R_NAD"/>
    <property type="match status" value="1"/>
</dbReference>
<dbReference type="SUPFAM" id="SSF56542">
    <property type="entry name" value="Substrate-binding domain of HMG-CoA reductase"/>
    <property type="match status" value="1"/>
</dbReference>
<dbReference type="Proteomes" id="UP000194606">
    <property type="component" value="Unassembled WGS sequence"/>
</dbReference>
<dbReference type="InterPro" id="IPR004553">
    <property type="entry name" value="HMG_CoA_Rdtase_bac-typ"/>
</dbReference>
<dbReference type="Pfam" id="PF00368">
    <property type="entry name" value="HMG-CoA_red"/>
    <property type="match status" value="1"/>
</dbReference>
<dbReference type="EC" id="1.1.1.88" evidence="3"/>
<dbReference type="GO" id="GO:0015936">
    <property type="term" value="P:coenzyme A metabolic process"/>
    <property type="evidence" value="ECO:0007669"/>
    <property type="project" value="InterPro"/>
</dbReference>
<dbReference type="PRINTS" id="PR00071">
    <property type="entry name" value="HMGCOARDTASE"/>
</dbReference>
<comment type="caution">
    <text evidence="4">The sequence shown here is derived from an EMBL/GenBank/DDBJ whole genome shotgun (WGS) entry which is preliminary data.</text>
</comment>
<dbReference type="InterPro" id="IPR009029">
    <property type="entry name" value="HMG_CoA_Rdtase_sub-bd_dom_sf"/>
</dbReference>
<dbReference type="EMBL" id="MUIZ01000004">
    <property type="protein sequence ID" value="OUK04329.1"/>
    <property type="molecule type" value="Genomic_DNA"/>
</dbReference>
<evidence type="ECO:0000256" key="3">
    <source>
        <dbReference type="RuleBase" id="RU361219"/>
    </source>
</evidence>
<dbReference type="PANTHER" id="PTHR10572">
    <property type="entry name" value="3-HYDROXY-3-METHYLGLUTARYL-COENZYME A REDUCTASE"/>
    <property type="match status" value="1"/>
</dbReference>
<dbReference type="InterPro" id="IPR009023">
    <property type="entry name" value="HMG_CoA_Rdtase_NAD(P)-bd_sf"/>
</dbReference>
<dbReference type="Gene3D" id="1.10.8.660">
    <property type="match status" value="1"/>
</dbReference>
<dbReference type="InterPro" id="IPR023074">
    <property type="entry name" value="HMG_CoA_Rdtase_cat_sf"/>
</dbReference>
<dbReference type="UniPathway" id="UPA00257">
    <property type="reaction ID" value="UER00367"/>
</dbReference>
<keyword evidence="3" id="KW-0520">NAD</keyword>
<dbReference type="PROSITE" id="PS50065">
    <property type="entry name" value="HMG_COA_REDUCTASE_4"/>
    <property type="match status" value="1"/>
</dbReference>
<evidence type="ECO:0000256" key="2">
    <source>
        <dbReference type="ARBA" id="ARBA00023002"/>
    </source>
</evidence>
<comment type="pathway">
    <text evidence="3">Metabolic intermediate metabolism; (R)-mevalonate degradation; (S)-3-hydroxy-3-methylglutaryl-CoA from (R)-mevalonate: step 1/1.</text>
</comment>
<dbReference type="SUPFAM" id="SSF55035">
    <property type="entry name" value="NAD-binding domain of HMG-CoA reductase"/>
    <property type="match status" value="1"/>
</dbReference>
<dbReference type="InterPro" id="IPR023076">
    <property type="entry name" value="HMG_CoA_Rdtase_CS"/>
</dbReference>
<dbReference type="CDD" id="cd00644">
    <property type="entry name" value="HMG-CoA_reductase_classII"/>
    <property type="match status" value="1"/>
</dbReference>